<dbReference type="Proteomes" id="UP001362999">
    <property type="component" value="Unassembled WGS sequence"/>
</dbReference>
<evidence type="ECO:0000313" key="2">
    <source>
        <dbReference type="EMBL" id="KAK7048972.1"/>
    </source>
</evidence>
<evidence type="ECO:0000313" key="3">
    <source>
        <dbReference type="Proteomes" id="UP001362999"/>
    </source>
</evidence>
<feature type="compositionally biased region" description="Low complexity" evidence="1">
    <location>
        <begin position="95"/>
        <end position="107"/>
    </location>
</feature>
<gene>
    <name evidence="2" type="ORF">R3P38DRAFT_2505314</name>
</gene>
<feature type="compositionally biased region" description="Basic and acidic residues" evidence="1">
    <location>
        <begin position="126"/>
        <end position="144"/>
    </location>
</feature>
<feature type="non-terminal residue" evidence="2">
    <location>
        <position position="1"/>
    </location>
</feature>
<proteinExistence type="predicted"/>
<sequence length="144" mass="16600">IGNITGPHLLPALAQMHSLKRLSIEMKLLFPDSQVDLDYPLFACIMHLDLFEEVYIEDELEELLWLLHLKRQRKLPTSHIWDSIPSCIRRFCRRSSNGTSSCGCSSLRSRRRTKRARGGVLGGGDRGGREPRETKRRGWTERDV</sequence>
<name>A0AAW0D9X8_9AGAR</name>
<accession>A0AAW0D9X8</accession>
<protein>
    <submittedName>
        <fullName evidence="2">Uncharacterized protein</fullName>
    </submittedName>
</protein>
<feature type="region of interest" description="Disordered" evidence="1">
    <location>
        <begin position="95"/>
        <end position="144"/>
    </location>
</feature>
<dbReference type="EMBL" id="JAWWNJ010000009">
    <property type="protein sequence ID" value="KAK7048972.1"/>
    <property type="molecule type" value="Genomic_DNA"/>
</dbReference>
<comment type="caution">
    <text evidence="2">The sequence shown here is derived from an EMBL/GenBank/DDBJ whole genome shotgun (WGS) entry which is preliminary data.</text>
</comment>
<feature type="compositionally biased region" description="Basic residues" evidence="1">
    <location>
        <begin position="108"/>
        <end position="117"/>
    </location>
</feature>
<reference evidence="2 3" key="1">
    <citation type="journal article" date="2024" name="J Genomics">
        <title>Draft genome sequencing and assembly of Favolaschia claudopus CIRM-BRFM 2984 isolated from oak limbs.</title>
        <authorList>
            <person name="Navarro D."/>
            <person name="Drula E."/>
            <person name="Chaduli D."/>
            <person name="Cazenave R."/>
            <person name="Ahrendt S."/>
            <person name="Wang J."/>
            <person name="Lipzen A."/>
            <person name="Daum C."/>
            <person name="Barry K."/>
            <person name="Grigoriev I.V."/>
            <person name="Favel A."/>
            <person name="Rosso M.N."/>
            <person name="Martin F."/>
        </authorList>
    </citation>
    <scope>NUCLEOTIDE SEQUENCE [LARGE SCALE GENOMIC DNA]</scope>
    <source>
        <strain evidence="2 3">CIRM-BRFM 2984</strain>
    </source>
</reference>
<dbReference type="AlphaFoldDB" id="A0AAW0D9X8"/>
<evidence type="ECO:0000256" key="1">
    <source>
        <dbReference type="SAM" id="MobiDB-lite"/>
    </source>
</evidence>
<organism evidence="2 3">
    <name type="scientific">Favolaschia claudopus</name>
    <dbReference type="NCBI Taxonomy" id="2862362"/>
    <lineage>
        <taxon>Eukaryota</taxon>
        <taxon>Fungi</taxon>
        <taxon>Dikarya</taxon>
        <taxon>Basidiomycota</taxon>
        <taxon>Agaricomycotina</taxon>
        <taxon>Agaricomycetes</taxon>
        <taxon>Agaricomycetidae</taxon>
        <taxon>Agaricales</taxon>
        <taxon>Marasmiineae</taxon>
        <taxon>Mycenaceae</taxon>
        <taxon>Favolaschia</taxon>
    </lineage>
</organism>
<keyword evidence="3" id="KW-1185">Reference proteome</keyword>